<evidence type="ECO:0000259" key="3">
    <source>
        <dbReference type="Pfam" id="PF03358"/>
    </source>
</evidence>
<accession>A0A1M6GDS0</accession>
<dbReference type="PANTHER" id="PTHR43278">
    <property type="entry name" value="NAD(P)H-DEPENDENT FMN-CONTAINING OXIDOREDUCTASE YWQN-RELATED"/>
    <property type="match status" value="1"/>
</dbReference>
<dbReference type="GO" id="GO:0016491">
    <property type="term" value="F:oxidoreductase activity"/>
    <property type="evidence" value="ECO:0007669"/>
    <property type="project" value="InterPro"/>
</dbReference>
<dbReference type="Gene3D" id="3.40.50.360">
    <property type="match status" value="1"/>
</dbReference>
<keyword evidence="1" id="KW-0285">Flavoprotein</keyword>
<proteinExistence type="predicted"/>
<dbReference type="PANTHER" id="PTHR43278:SF4">
    <property type="entry name" value="NAD(P)H-DEPENDENT FMN-CONTAINING OXIDOREDUCTASE YWQN-RELATED"/>
    <property type="match status" value="1"/>
</dbReference>
<feature type="domain" description="NADPH-dependent FMN reductase-like" evidence="3">
    <location>
        <begin position="1"/>
        <end position="158"/>
    </location>
</feature>
<name>A0A1M6GDS0_9FIRM</name>
<dbReference type="RefSeq" id="WP_073049165.1">
    <property type="nucleotide sequence ID" value="NZ_FQZL01000010.1"/>
</dbReference>
<keyword evidence="2" id="KW-0288">FMN</keyword>
<keyword evidence="5" id="KW-1185">Reference proteome</keyword>
<protein>
    <submittedName>
        <fullName evidence="4">Multimeric flavodoxin WrbA</fullName>
    </submittedName>
</protein>
<sequence>MKVVAFNGSPKKEGNTYHAIKLVADELEKEGIEIEIIHIGNKNIRGCMGCNKCRENMDEKCIFDDDAVNEMIQKLKEADGVILGTPVHYTDMSGTMKSFLDRLFYVNGANGNFLKHKVGVSVVAVRRSGGMTALNQLNSYLNYSEMIVPTSYYWNVIHGRTPGEVLKDEEGVCTLKTLGRNMAWAMKLVENGRDSVKKPEKIEKESMSFIR</sequence>
<evidence type="ECO:0000313" key="4">
    <source>
        <dbReference type="EMBL" id="SHJ08086.1"/>
    </source>
</evidence>
<dbReference type="InterPro" id="IPR005025">
    <property type="entry name" value="FMN_Rdtase-like_dom"/>
</dbReference>
<dbReference type="AlphaFoldDB" id="A0A1M6GDS0"/>
<dbReference type="InterPro" id="IPR029039">
    <property type="entry name" value="Flavoprotein-like_sf"/>
</dbReference>
<gene>
    <name evidence="4" type="ORF">SAMN02745751_01710</name>
</gene>
<dbReference type="STRING" id="1121476.SAMN02745751_01710"/>
<dbReference type="InterPro" id="IPR051796">
    <property type="entry name" value="ISF_SsuE-like"/>
</dbReference>
<evidence type="ECO:0000256" key="1">
    <source>
        <dbReference type="ARBA" id="ARBA00022630"/>
    </source>
</evidence>
<dbReference type="Proteomes" id="UP000184052">
    <property type="component" value="Unassembled WGS sequence"/>
</dbReference>
<dbReference type="EMBL" id="FQZL01000010">
    <property type="protein sequence ID" value="SHJ08086.1"/>
    <property type="molecule type" value="Genomic_DNA"/>
</dbReference>
<dbReference type="SUPFAM" id="SSF52218">
    <property type="entry name" value="Flavoproteins"/>
    <property type="match status" value="1"/>
</dbReference>
<reference evidence="4 5" key="1">
    <citation type="submission" date="2016-11" db="EMBL/GenBank/DDBJ databases">
        <authorList>
            <person name="Jaros S."/>
            <person name="Januszkiewicz K."/>
            <person name="Wedrychowicz H."/>
        </authorList>
    </citation>
    <scope>NUCLEOTIDE SEQUENCE [LARGE SCALE GENOMIC DNA]</scope>
    <source>
        <strain evidence="4 5">DSM 17477</strain>
    </source>
</reference>
<organism evidence="4 5">
    <name type="scientific">Dethiosulfatibacter aminovorans DSM 17477</name>
    <dbReference type="NCBI Taxonomy" id="1121476"/>
    <lineage>
        <taxon>Bacteria</taxon>
        <taxon>Bacillati</taxon>
        <taxon>Bacillota</taxon>
        <taxon>Tissierellia</taxon>
        <taxon>Dethiosulfatibacter</taxon>
    </lineage>
</organism>
<dbReference type="OrthoDB" id="9805976at2"/>
<evidence type="ECO:0000313" key="5">
    <source>
        <dbReference type="Proteomes" id="UP000184052"/>
    </source>
</evidence>
<evidence type="ECO:0000256" key="2">
    <source>
        <dbReference type="ARBA" id="ARBA00022643"/>
    </source>
</evidence>
<dbReference type="Pfam" id="PF03358">
    <property type="entry name" value="FMN_red"/>
    <property type="match status" value="1"/>
</dbReference>